<dbReference type="EMBL" id="JAATJA010000001">
    <property type="protein sequence ID" value="NJB67821.1"/>
    <property type="molecule type" value="Genomic_DNA"/>
</dbReference>
<proteinExistence type="predicted"/>
<evidence type="ECO:0000256" key="1">
    <source>
        <dbReference type="SAM" id="MobiDB-lite"/>
    </source>
</evidence>
<reference evidence="2 3" key="1">
    <citation type="submission" date="2020-03" db="EMBL/GenBank/DDBJ databases">
        <title>Genomic Encyclopedia of Type Strains, Phase IV (KMG-IV): sequencing the most valuable type-strain genomes for metagenomic binning, comparative biology and taxonomic classification.</title>
        <authorList>
            <person name="Goeker M."/>
        </authorList>
    </citation>
    <scope>NUCLEOTIDE SEQUENCE [LARGE SCALE GENOMIC DNA]</scope>
    <source>
        <strain evidence="2 3">DSM 24233</strain>
    </source>
</reference>
<evidence type="ECO:0000313" key="2">
    <source>
        <dbReference type="EMBL" id="NJB67821.1"/>
    </source>
</evidence>
<feature type="region of interest" description="Disordered" evidence="1">
    <location>
        <begin position="72"/>
        <end position="97"/>
    </location>
</feature>
<accession>A0A846QI01</accession>
<comment type="caution">
    <text evidence="2">The sequence shown here is derived from an EMBL/GenBank/DDBJ whole genome shotgun (WGS) entry which is preliminary data.</text>
</comment>
<keyword evidence="3" id="KW-1185">Reference proteome</keyword>
<protein>
    <submittedName>
        <fullName evidence="2">Uncharacterized protein</fullName>
    </submittedName>
</protein>
<dbReference type="RefSeq" id="WP_167940841.1">
    <property type="nucleotide sequence ID" value="NZ_JAATJA010000001.1"/>
</dbReference>
<gene>
    <name evidence="2" type="ORF">GGQ74_001461</name>
</gene>
<sequence length="97" mass="10724">MLFTDDNAHAAAFRRMFVRLPPYTMYNLRESRAAELVRREATYDAGFAQRTEPGMPVHTRMASNAALNLDPAAGHGDAFGPRSLPESDTGLVMRARA</sequence>
<name>A0A846QI01_9BACT</name>
<evidence type="ECO:0000313" key="3">
    <source>
        <dbReference type="Proteomes" id="UP000580856"/>
    </source>
</evidence>
<dbReference type="AlphaFoldDB" id="A0A846QI01"/>
<organism evidence="2 3">
    <name type="scientific">Desulfobaculum xiamenense</name>
    <dbReference type="NCBI Taxonomy" id="995050"/>
    <lineage>
        <taxon>Bacteria</taxon>
        <taxon>Pseudomonadati</taxon>
        <taxon>Thermodesulfobacteriota</taxon>
        <taxon>Desulfovibrionia</taxon>
        <taxon>Desulfovibrionales</taxon>
        <taxon>Desulfovibrionaceae</taxon>
        <taxon>Desulfobaculum</taxon>
    </lineage>
</organism>
<dbReference type="Proteomes" id="UP000580856">
    <property type="component" value="Unassembled WGS sequence"/>
</dbReference>